<dbReference type="Pfam" id="PF13193">
    <property type="entry name" value="AMP-binding_C"/>
    <property type="match status" value="1"/>
</dbReference>
<reference evidence="3 4" key="1">
    <citation type="submission" date="2018-10" db="EMBL/GenBank/DDBJ databases">
        <title>Genomic Encyclopedia of Type Strains, Phase IV (KMG-IV): sequencing the most valuable type-strain genomes for metagenomic binning, comparative biology and taxonomic classification.</title>
        <authorList>
            <person name="Goeker M."/>
        </authorList>
    </citation>
    <scope>NUCLEOTIDE SEQUENCE [LARGE SCALE GENOMIC DNA]</scope>
    <source>
        <strain evidence="3 4">DSM 25080</strain>
    </source>
</reference>
<protein>
    <submittedName>
        <fullName evidence="3">Acyl-coenzyme A synthetase/AMP-(Fatty) acid ligase</fullName>
    </submittedName>
</protein>
<dbReference type="Proteomes" id="UP000267187">
    <property type="component" value="Unassembled WGS sequence"/>
</dbReference>
<feature type="domain" description="AMP-binding enzyme C-terminal" evidence="1">
    <location>
        <begin position="319"/>
        <end position="396"/>
    </location>
</feature>
<dbReference type="RefSeq" id="WP_121875806.1">
    <property type="nucleotide sequence ID" value="NZ_REFJ01000001.1"/>
</dbReference>
<evidence type="ECO:0000313" key="4">
    <source>
        <dbReference type="Proteomes" id="UP000267187"/>
    </source>
</evidence>
<dbReference type="SUPFAM" id="SSF56801">
    <property type="entry name" value="Acetyl-CoA synthetase-like"/>
    <property type="match status" value="1"/>
</dbReference>
<gene>
    <name evidence="3" type="ORF">DFR27_0426</name>
</gene>
<dbReference type="InterPro" id="IPR054545">
    <property type="entry name" value="ApeI-like"/>
</dbReference>
<dbReference type="Gene3D" id="3.30.300.30">
    <property type="match status" value="1"/>
</dbReference>
<evidence type="ECO:0000259" key="2">
    <source>
        <dbReference type="Pfam" id="PF22818"/>
    </source>
</evidence>
<dbReference type="EMBL" id="REFJ01000001">
    <property type="protein sequence ID" value="RMA82477.1"/>
    <property type="molecule type" value="Genomic_DNA"/>
</dbReference>
<evidence type="ECO:0000313" key="3">
    <source>
        <dbReference type="EMBL" id="RMA82477.1"/>
    </source>
</evidence>
<name>A0A3M0AD93_9GAMM</name>
<dbReference type="Pfam" id="PF22818">
    <property type="entry name" value="ApeI-like"/>
    <property type="match status" value="1"/>
</dbReference>
<dbReference type="PANTHER" id="PTHR45398:SF1">
    <property type="entry name" value="ENZYME, PUTATIVE (JCVI)-RELATED"/>
    <property type="match status" value="1"/>
</dbReference>
<proteinExistence type="predicted"/>
<dbReference type="InterPro" id="IPR045851">
    <property type="entry name" value="AMP-bd_C_sf"/>
</dbReference>
<dbReference type="AlphaFoldDB" id="A0A3M0AD93"/>
<accession>A0A3M0AD93</accession>
<dbReference type="OrthoDB" id="9787658at2"/>
<evidence type="ECO:0000259" key="1">
    <source>
        <dbReference type="Pfam" id="PF13193"/>
    </source>
</evidence>
<dbReference type="InterPro" id="IPR042099">
    <property type="entry name" value="ANL_N_sf"/>
</dbReference>
<feature type="domain" description="ApeI dehydratase-like" evidence="2">
    <location>
        <begin position="424"/>
        <end position="515"/>
    </location>
</feature>
<dbReference type="PANTHER" id="PTHR45398">
    <property type="match status" value="1"/>
</dbReference>
<dbReference type="GO" id="GO:0016874">
    <property type="term" value="F:ligase activity"/>
    <property type="evidence" value="ECO:0007669"/>
    <property type="project" value="UniProtKB-KW"/>
</dbReference>
<sequence length="523" mass="57413">MSRFVSQLKKFVLQRSDLALQSYQAIQAHATTAEVGLYCQRLDECCGVLLGLLESGATPILLNQVSESALEQFLAGGRDAYVDGVFHESKSADRIIESPGELAFLTSGSSGEAKLVFKTLAQLESESLVLEEFYQGVKCVGGTVSHQHIYGFLFRLMVPINLALELVPETWVYPSDLAQALNESDDLAVISSPSQLARLASTMAPKRAAALVVSSGGPLSCNDAVAAANWLQTPILELYGSTETGGIATRSQSAGQLSWQPLAGVAIDFVSNEVSSPWCQARQLDDTLTATGSGQAFELTGRVDRIVKVNEKRISLTAIEQALQGHEVVKSIRVVPYSHSRLAAFVVVDESILARNASWQALKAELRLFCTSFLEPSTIPRKWRFLRSLPTTERSKVTDPLCHKLLTTDKRIPSPISADWLSAHELALGVAIVPKLPWFQGHFPGQPVLPGVAMIWMAEQYIRGWFDEERTIRTLSTVKFQSVIAPETEVQIRLKYVAEKAQYHLKILNDETVFAQAKLLVED</sequence>
<keyword evidence="4" id="KW-1185">Reference proteome</keyword>
<dbReference type="Gene3D" id="3.10.129.10">
    <property type="entry name" value="Hotdog Thioesterase"/>
    <property type="match status" value="1"/>
</dbReference>
<dbReference type="SUPFAM" id="SSF54637">
    <property type="entry name" value="Thioesterase/thiol ester dehydrase-isomerase"/>
    <property type="match status" value="1"/>
</dbReference>
<organism evidence="3 4">
    <name type="scientific">Umboniibacter marinipuniceus</name>
    <dbReference type="NCBI Taxonomy" id="569599"/>
    <lineage>
        <taxon>Bacteria</taxon>
        <taxon>Pseudomonadati</taxon>
        <taxon>Pseudomonadota</taxon>
        <taxon>Gammaproteobacteria</taxon>
        <taxon>Cellvibrionales</taxon>
        <taxon>Cellvibrionaceae</taxon>
        <taxon>Umboniibacter</taxon>
    </lineage>
</organism>
<dbReference type="Gene3D" id="3.40.50.12780">
    <property type="entry name" value="N-terminal domain of ligase-like"/>
    <property type="match status" value="1"/>
</dbReference>
<dbReference type="InterPro" id="IPR025110">
    <property type="entry name" value="AMP-bd_C"/>
</dbReference>
<dbReference type="InterPro" id="IPR029069">
    <property type="entry name" value="HotDog_dom_sf"/>
</dbReference>
<keyword evidence="3" id="KW-0436">Ligase</keyword>
<comment type="caution">
    <text evidence="3">The sequence shown here is derived from an EMBL/GenBank/DDBJ whole genome shotgun (WGS) entry which is preliminary data.</text>
</comment>